<evidence type="ECO:0000259" key="9">
    <source>
        <dbReference type="PROSITE" id="PS50217"/>
    </source>
</evidence>
<comment type="similarity">
    <text evidence="2">Belongs to the bZIP family.</text>
</comment>
<sequence length="517" mass="56537">MFSTTKLPTLPHMMAHASSADAPFDSEVLSNADLDSLASATTPSATTSTTSLHLDIDILAQLMNTTPSTSTSNSQNNSAADLLLSDHSILATSSSTSWTASPSISPMVLKLESPLLSHVEVPSSSKKSSRRASTSSTATATTASNSSSRKRSAVEPADKEAKARERVLRNRAAAQESRDKKRKYVAEIEASNENLQEENCQLLKRLKTVESDNVSLHQRLEALTAQFAQMQQQLASSSPSVKYNTNNQPGVGFCQSAVLAKKDRRSRETDTLTNSPQQKLAPTLRNPHTTISTNNKPRRVYSMTMKTLMTSKQSLNTEARSLSDPSAAPQKWMEISCRPSCNNNHNCRRKKALTLSSSAAASFPTTTPTSAVPAAAYMMVFLANMVLPQLMLNFSTLFLISTGAQSSNPQQLPPLPQQEQQLRQAVLTFIQQRQRLFSSPLLSNTPTVAPRLLQSQPRTIKDDITSLHPSVIEDIVTEFRQGRKEAARGLLVRALVSSRLTLDSDEICKRLSLLRKK</sequence>
<keyword evidence="7" id="KW-0539">Nucleus</keyword>
<evidence type="ECO:0000256" key="8">
    <source>
        <dbReference type="SAM" id="MobiDB-lite"/>
    </source>
</evidence>
<organism evidence="10 11">
    <name type="scientific">Mortierella hygrophila</name>
    <dbReference type="NCBI Taxonomy" id="979708"/>
    <lineage>
        <taxon>Eukaryota</taxon>
        <taxon>Fungi</taxon>
        <taxon>Fungi incertae sedis</taxon>
        <taxon>Mucoromycota</taxon>
        <taxon>Mortierellomycotina</taxon>
        <taxon>Mortierellomycetes</taxon>
        <taxon>Mortierellales</taxon>
        <taxon>Mortierellaceae</taxon>
        <taxon>Mortierella</taxon>
    </lineage>
</organism>
<evidence type="ECO:0000256" key="5">
    <source>
        <dbReference type="ARBA" id="ARBA00023163"/>
    </source>
</evidence>
<evidence type="ECO:0000256" key="4">
    <source>
        <dbReference type="ARBA" id="ARBA00023125"/>
    </source>
</evidence>
<dbReference type="GO" id="GO:0005634">
    <property type="term" value="C:nucleus"/>
    <property type="evidence" value="ECO:0007669"/>
    <property type="project" value="UniProtKB-SubCell"/>
</dbReference>
<dbReference type="AlphaFoldDB" id="A0A9P6FET8"/>
<gene>
    <name evidence="10" type="ORF">EC957_006293</name>
</gene>
<dbReference type="Gene3D" id="1.20.5.170">
    <property type="match status" value="1"/>
</dbReference>
<feature type="compositionally biased region" description="Polar residues" evidence="8">
    <location>
        <begin position="271"/>
        <end position="295"/>
    </location>
</feature>
<proteinExistence type="inferred from homology"/>
<dbReference type="InterPro" id="IPR004827">
    <property type="entry name" value="bZIP"/>
</dbReference>
<dbReference type="Proteomes" id="UP000723463">
    <property type="component" value="Unassembled WGS sequence"/>
</dbReference>
<evidence type="ECO:0000256" key="7">
    <source>
        <dbReference type="ARBA" id="ARBA00023242"/>
    </source>
</evidence>
<feature type="region of interest" description="Disordered" evidence="8">
    <location>
        <begin position="262"/>
        <end position="295"/>
    </location>
</feature>
<feature type="domain" description="BZIP" evidence="9">
    <location>
        <begin position="160"/>
        <end position="223"/>
    </location>
</feature>
<feature type="region of interest" description="Disordered" evidence="8">
    <location>
        <begin position="120"/>
        <end position="182"/>
    </location>
</feature>
<dbReference type="SMART" id="SM00338">
    <property type="entry name" value="BRLZ"/>
    <property type="match status" value="1"/>
</dbReference>
<protein>
    <recommendedName>
        <fullName evidence="9">BZIP domain-containing protein</fullName>
    </recommendedName>
</protein>
<dbReference type="GO" id="GO:0000981">
    <property type="term" value="F:DNA-binding transcription factor activity, RNA polymerase II-specific"/>
    <property type="evidence" value="ECO:0007669"/>
    <property type="project" value="InterPro"/>
</dbReference>
<keyword evidence="4" id="KW-0238">DNA-binding</keyword>
<dbReference type="GO" id="GO:0003677">
    <property type="term" value="F:DNA binding"/>
    <property type="evidence" value="ECO:0007669"/>
    <property type="project" value="UniProtKB-KW"/>
</dbReference>
<dbReference type="EMBL" id="JAAAXW010000029">
    <property type="protein sequence ID" value="KAF9548480.1"/>
    <property type="molecule type" value="Genomic_DNA"/>
</dbReference>
<dbReference type="PANTHER" id="PTHR46714:SF6">
    <property type="entry name" value="TRANSCRIPTIONAL ACTIVATOR HAC1"/>
    <property type="match status" value="1"/>
</dbReference>
<evidence type="ECO:0000313" key="11">
    <source>
        <dbReference type="Proteomes" id="UP000723463"/>
    </source>
</evidence>
<feature type="compositionally biased region" description="Basic and acidic residues" evidence="8">
    <location>
        <begin position="152"/>
        <end position="168"/>
    </location>
</feature>
<accession>A0A9P6FET8</accession>
<reference evidence="10" key="1">
    <citation type="journal article" date="2020" name="Fungal Divers.">
        <title>Resolving the Mortierellaceae phylogeny through synthesis of multi-gene phylogenetics and phylogenomics.</title>
        <authorList>
            <person name="Vandepol N."/>
            <person name="Liber J."/>
            <person name="Desiro A."/>
            <person name="Na H."/>
            <person name="Kennedy M."/>
            <person name="Barry K."/>
            <person name="Grigoriev I.V."/>
            <person name="Miller A.N."/>
            <person name="O'Donnell K."/>
            <person name="Stajich J.E."/>
            <person name="Bonito G."/>
        </authorList>
    </citation>
    <scope>NUCLEOTIDE SEQUENCE</scope>
    <source>
        <strain evidence="10">NRRL 2591</strain>
    </source>
</reference>
<evidence type="ECO:0000256" key="2">
    <source>
        <dbReference type="ARBA" id="ARBA00007163"/>
    </source>
</evidence>
<feature type="compositionally biased region" description="Low complexity" evidence="8">
    <location>
        <begin position="123"/>
        <end position="147"/>
    </location>
</feature>
<dbReference type="PROSITE" id="PS50217">
    <property type="entry name" value="BZIP"/>
    <property type="match status" value="1"/>
</dbReference>
<comment type="caution">
    <text evidence="10">The sequence shown here is derived from an EMBL/GenBank/DDBJ whole genome shotgun (WGS) entry which is preliminary data.</text>
</comment>
<keyword evidence="5" id="KW-0804">Transcription</keyword>
<keyword evidence="3" id="KW-0805">Transcription regulation</keyword>
<evidence type="ECO:0000313" key="10">
    <source>
        <dbReference type="EMBL" id="KAF9548480.1"/>
    </source>
</evidence>
<keyword evidence="6" id="KW-0834">Unfolded protein response</keyword>
<dbReference type="InterPro" id="IPR044280">
    <property type="entry name" value="Hac1/HY5"/>
</dbReference>
<comment type="subcellular location">
    <subcellularLocation>
        <location evidence="1">Nucleus</location>
    </subcellularLocation>
</comment>
<dbReference type="PROSITE" id="PS00036">
    <property type="entry name" value="BZIP_BASIC"/>
    <property type="match status" value="1"/>
</dbReference>
<dbReference type="GO" id="GO:0045944">
    <property type="term" value="P:positive regulation of transcription by RNA polymerase II"/>
    <property type="evidence" value="ECO:0007669"/>
    <property type="project" value="InterPro"/>
</dbReference>
<evidence type="ECO:0000256" key="3">
    <source>
        <dbReference type="ARBA" id="ARBA00023015"/>
    </source>
</evidence>
<dbReference type="SUPFAM" id="SSF57959">
    <property type="entry name" value="Leucine zipper domain"/>
    <property type="match status" value="1"/>
</dbReference>
<dbReference type="PANTHER" id="PTHR46714">
    <property type="entry name" value="TRANSCRIPTIONAL ACTIVATOR HAC1"/>
    <property type="match status" value="1"/>
</dbReference>
<dbReference type="CDD" id="cd14686">
    <property type="entry name" value="bZIP"/>
    <property type="match status" value="1"/>
</dbReference>
<evidence type="ECO:0000256" key="1">
    <source>
        <dbReference type="ARBA" id="ARBA00004123"/>
    </source>
</evidence>
<evidence type="ECO:0000256" key="6">
    <source>
        <dbReference type="ARBA" id="ARBA00023230"/>
    </source>
</evidence>
<dbReference type="Pfam" id="PF07716">
    <property type="entry name" value="bZIP_2"/>
    <property type="match status" value="1"/>
</dbReference>
<keyword evidence="11" id="KW-1185">Reference proteome</keyword>
<name>A0A9P6FET8_9FUNG</name>
<dbReference type="InterPro" id="IPR046347">
    <property type="entry name" value="bZIP_sf"/>
</dbReference>
<dbReference type="GO" id="GO:0006986">
    <property type="term" value="P:response to unfolded protein"/>
    <property type="evidence" value="ECO:0007669"/>
    <property type="project" value="UniProtKB-KW"/>
</dbReference>